<keyword evidence="6 11" id="KW-0547">Nucleotide-binding</keyword>
<feature type="binding site" evidence="12">
    <location>
        <position position="112"/>
    </location>
    <ligand>
        <name>L-histidine</name>
        <dbReference type="ChEBI" id="CHEBI:57595"/>
    </ligand>
</feature>
<dbReference type="EC" id="6.1.1.21" evidence="11"/>
<dbReference type="PIRSF" id="PIRSF001549">
    <property type="entry name" value="His-tRNA_synth"/>
    <property type="match status" value="1"/>
</dbReference>
<dbReference type="HOGENOM" id="CLU_025113_1_0_6"/>
<evidence type="ECO:0000256" key="10">
    <source>
        <dbReference type="ARBA" id="ARBA00047639"/>
    </source>
</evidence>
<evidence type="ECO:0000256" key="11">
    <source>
        <dbReference type="HAMAP-Rule" id="MF_00127"/>
    </source>
</evidence>
<keyword evidence="15" id="KW-1185">Reference proteome</keyword>
<evidence type="ECO:0000256" key="5">
    <source>
        <dbReference type="ARBA" id="ARBA00022598"/>
    </source>
</evidence>
<dbReference type="GO" id="GO:0004821">
    <property type="term" value="F:histidine-tRNA ligase activity"/>
    <property type="evidence" value="ECO:0007669"/>
    <property type="project" value="UniProtKB-UniRule"/>
</dbReference>
<dbReference type="PROSITE" id="PS50862">
    <property type="entry name" value="AA_TRNA_LIGASE_II"/>
    <property type="match status" value="1"/>
</dbReference>
<dbReference type="InterPro" id="IPR004516">
    <property type="entry name" value="HisRS/HisZ"/>
</dbReference>
<gene>
    <name evidence="11 14" type="primary">hisS</name>
    <name evidence="14" type="ORF">CEM_162</name>
</gene>
<organism evidence="14 15">
    <name type="scientific">Candidatus Johnevansia muelleri</name>
    <dbReference type="NCBI Taxonomy" id="1495769"/>
    <lineage>
        <taxon>Bacteria</taxon>
        <taxon>Pseudomonadati</taxon>
        <taxon>Pseudomonadota</taxon>
        <taxon>Gammaproteobacteria</taxon>
        <taxon>Candidatus Johnevansiales</taxon>
        <taxon>Candidatus Johnevansiaceae</taxon>
        <taxon>Candidatus Johnevansia</taxon>
    </lineage>
</organism>
<evidence type="ECO:0000313" key="15">
    <source>
        <dbReference type="Proteomes" id="UP000032420"/>
    </source>
</evidence>
<dbReference type="InterPro" id="IPR045864">
    <property type="entry name" value="aa-tRNA-synth_II/BPL/LPL"/>
</dbReference>
<keyword evidence="4 11" id="KW-0963">Cytoplasm</keyword>
<proteinExistence type="inferred from homology"/>
<evidence type="ECO:0000256" key="2">
    <source>
        <dbReference type="ARBA" id="ARBA00008226"/>
    </source>
</evidence>
<feature type="binding site" evidence="12">
    <location>
        <begin position="262"/>
        <end position="263"/>
    </location>
    <ligand>
        <name>L-histidine</name>
        <dbReference type="ChEBI" id="CHEBI:57595"/>
    </ligand>
</feature>
<dbReference type="Gene3D" id="3.40.50.800">
    <property type="entry name" value="Anticodon-binding domain"/>
    <property type="match status" value="1"/>
</dbReference>
<comment type="similarity">
    <text evidence="2 11">Belongs to the class-II aminoacyl-tRNA synthetase family.</text>
</comment>
<protein>
    <recommendedName>
        <fullName evidence="11">Histidine--tRNA ligase</fullName>
        <ecNumber evidence="11">6.1.1.21</ecNumber>
    </recommendedName>
    <alternativeName>
        <fullName evidence="11">Histidyl-tRNA synthetase</fullName>
        <shortName evidence="11">HisRS</shortName>
    </alternativeName>
</protein>
<dbReference type="InterPro" id="IPR006195">
    <property type="entry name" value="aa-tRNA-synth_II"/>
</dbReference>
<dbReference type="HAMAP" id="MF_00127">
    <property type="entry name" value="His_tRNA_synth"/>
    <property type="match status" value="1"/>
</dbReference>
<name>A0A078KI20_9GAMM</name>
<evidence type="ECO:0000313" key="14">
    <source>
        <dbReference type="EMBL" id="CDZ16429.1"/>
    </source>
</evidence>
<evidence type="ECO:0000256" key="9">
    <source>
        <dbReference type="ARBA" id="ARBA00023146"/>
    </source>
</evidence>
<comment type="catalytic activity">
    <reaction evidence="10 11">
        <text>tRNA(His) + L-histidine + ATP = L-histidyl-tRNA(His) + AMP + diphosphate + H(+)</text>
        <dbReference type="Rhea" id="RHEA:17313"/>
        <dbReference type="Rhea" id="RHEA-COMP:9665"/>
        <dbReference type="Rhea" id="RHEA-COMP:9689"/>
        <dbReference type="ChEBI" id="CHEBI:15378"/>
        <dbReference type="ChEBI" id="CHEBI:30616"/>
        <dbReference type="ChEBI" id="CHEBI:33019"/>
        <dbReference type="ChEBI" id="CHEBI:57595"/>
        <dbReference type="ChEBI" id="CHEBI:78442"/>
        <dbReference type="ChEBI" id="CHEBI:78527"/>
        <dbReference type="ChEBI" id="CHEBI:456215"/>
        <dbReference type="EC" id="6.1.1.21"/>
    </reaction>
</comment>
<dbReference type="Pfam" id="PF13393">
    <property type="entry name" value="tRNA-synt_His"/>
    <property type="match status" value="1"/>
</dbReference>
<dbReference type="SUPFAM" id="SSF52954">
    <property type="entry name" value="Class II aaRS ABD-related"/>
    <property type="match status" value="1"/>
</dbReference>
<dbReference type="GO" id="GO:0005737">
    <property type="term" value="C:cytoplasm"/>
    <property type="evidence" value="ECO:0007669"/>
    <property type="project" value="UniProtKB-SubCell"/>
</dbReference>
<dbReference type="InterPro" id="IPR036621">
    <property type="entry name" value="Anticodon-bd_dom_sf"/>
</dbReference>
<dbReference type="EMBL" id="LM655252">
    <property type="protein sequence ID" value="CDZ16429.1"/>
    <property type="molecule type" value="Genomic_DNA"/>
</dbReference>
<feature type="binding site" evidence="12">
    <location>
        <position position="258"/>
    </location>
    <ligand>
        <name>L-histidine</name>
        <dbReference type="ChEBI" id="CHEBI:57595"/>
    </ligand>
</feature>
<evidence type="ECO:0000256" key="12">
    <source>
        <dbReference type="PIRSR" id="PIRSR001549-1"/>
    </source>
</evidence>
<reference evidence="15" key="1">
    <citation type="submission" date="2014-07" db="EMBL/GenBank/DDBJ databases">
        <authorList>
            <person name="Santos-Garcia D."/>
        </authorList>
    </citation>
    <scope>NUCLEOTIDE SEQUENCE [LARGE SCALE GENOMIC DNA]</scope>
</reference>
<evidence type="ECO:0000256" key="7">
    <source>
        <dbReference type="ARBA" id="ARBA00022840"/>
    </source>
</evidence>
<dbReference type="Gene3D" id="3.30.930.10">
    <property type="entry name" value="Bira Bifunctional Protein, Domain 2"/>
    <property type="match status" value="1"/>
</dbReference>
<evidence type="ECO:0000256" key="1">
    <source>
        <dbReference type="ARBA" id="ARBA00004496"/>
    </source>
</evidence>
<dbReference type="GO" id="GO:0005524">
    <property type="term" value="F:ATP binding"/>
    <property type="evidence" value="ECO:0007669"/>
    <property type="project" value="UniProtKB-UniRule"/>
</dbReference>
<feature type="binding site" evidence="12">
    <location>
        <position position="126"/>
    </location>
    <ligand>
        <name>L-histidine</name>
        <dbReference type="ChEBI" id="CHEBI:57595"/>
    </ligand>
</feature>
<dbReference type="STRING" id="1495769.CEM_162"/>
<feature type="binding site" evidence="12">
    <location>
        <begin position="83"/>
        <end position="85"/>
    </location>
    <ligand>
        <name>L-histidine</name>
        <dbReference type="ChEBI" id="CHEBI:57595"/>
    </ligand>
</feature>
<evidence type="ECO:0000256" key="6">
    <source>
        <dbReference type="ARBA" id="ARBA00022741"/>
    </source>
</evidence>
<dbReference type="FunFam" id="3.30.930.10:FF:000005">
    <property type="entry name" value="Histidine--tRNA ligase"/>
    <property type="match status" value="1"/>
</dbReference>
<dbReference type="OrthoDB" id="9800814at2"/>
<accession>A0A078KI20</accession>
<dbReference type="KEGG" id="eme:CEM_162"/>
<evidence type="ECO:0000256" key="8">
    <source>
        <dbReference type="ARBA" id="ARBA00022917"/>
    </source>
</evidence>
<dbReference type="GO" id="GO:0006427">
    <property type="term" value="P:histidyl-tRNA aminoacylation"/>
    <property type="evidence" value="ECO:0007669"/>
    <property type="project" value="UniProtKB-UniRule"/>
</dbReference>
<keyword evidence="5 11" id="KW-0436">Ligase</keyword>
<dbReference type="InterPro" id="IPR041715">
    <property type="entry name" value="HisRS-like_core"/>
</dbReference>
<evidence type="ECO:0000256" key="3">
    <source>
        <dbReference type="ARBA" id="ARBA00011738"/>
    </source>
</evidence>
<dbReference type="Pfam" id="PF03129">
    <property type="entry name" value="HGTP_anticodon"/>
    <property type="match status" value="1"/>
</dbReference>
<evidence type="ECO:0000259" key="13">
    <source>
        <dbReference type="PROSITE" id="PS50862"/>
    </source>
</evidence>
<sequence length="427" mass="49381">MSNNIQSIRGMNDLLPEQSLIWQYVEMQLRLLVSSYGYLEIRTPIIEKTALFNRSIGKYTDIVEKEMYTFKDRNDVSISLRPENTAAVLRAAIVHGLLHKTQRLWYMGPMFRYERPQKGRYRQFHQFGIETFNMEGPDIDAELIIISYRLWKILGLSDYVTLELNSLGSKESLKAYSYDLVSYLKSNKNHLDDESIRRININPLRLLDSKNPDIVKILKGIPSLLDYIDKKSAAHFDLLKTLLNDYGIKYRINPYLVRGLDYYSRTVFEWTTMGIGSKIAICAGGRYDNLVEEMSGKTAPAAGFAIGIERLILLLKSFNLIPIYTSKNIDIYITTLGDRAKRNSINLADKLRDSLPYIRLQIHWGKENLKKQLKKADISKAYLAIIIGKEECETATVIIKYLREEREQQTISQSSLVDHLQRIFLKV</sequence>
<feature type="domain" description="Aminoacyl-transfer RNA synthetases class-II family profile" evidence="13">
    <location>
        <begin position="1"/>
        <end position="356"/>
    </location>
</feature>
<comment type="subunit">
    <text evidence="3 11">Homodimer.</text>
</comment>
<dbReference type="SUPFAM" id="SSF55681">
    <property type="entry name" value="Class II aaRS and biotin synthetases"/>
    <property type="match status" value="1"/>
</dbReference>
<dbReference type="InterPro" id="IPR015807">
    <property type="entry name" value="His-tRNA-ligase"/>
</dbReference>
<dbReference type="PATRIC" id="fig|1495769.3.peg.151"/>
<dbReference type="AlphaFoldDB" id="A0A078KI20"/>
<keyword evidence="7 11" id="KW-0067">ATP-binding</keyword>
<dbReference type="InterPro" id="IPR004154">
    <property type="entry name" value="Anticodon-bd"/>
</dbReference>
<evidence type="ECO:0000256" key="4">
    <source>
        <dbReference type="ARBA" id="ARBA00022490"/>
    </source>
</evidence>
<dbReference type="PANTHER" id="PTHR43707:SF1">
    <property type="entry name" value="HISTIDINE--TRNA LIGASE, MITOCHONDRIAL-RELATED"/>
    <property type="match status" value="1"/>
</dbReference>
<dbReference type="PANTHER" id="PTHR43707">
    <property type="entry name" value="HISTIDYL-TRNA SYNTHETASE"/>
    <property type="match status" value="1"/>
</dbReference>
<feature type="binding site" evidence="12">
    <location>
        <position position="130"/>
    </location>
    <ligand>
        <name>L-histidine</name>
        <dbReference type="ChEBI" id="CHEBI:57595"/>
    </ligand>
</feature>
<comment type="subcellular location">
    <subcellularLocation>
        <location evidence="1 11">Cytoplasm</location>
    </subcellularLocation>
</comment>
<dbReference type="CDD" id="cd00773">
    <property type="entry name" value="HisRS-like_core"/>
    <property type="match status" value="1"/>
</dbReference>
<keyword evidence="9 11" id="KW-0030">Aminoacyl-tRNA synthetase</keyword>
<dbReference type="NCBIfam" id="TIGR00442">
    <property type="entry name" value="hisS"/>
    <property type="match status" value="1"/>
</dbReference>
<dbReference type="Proteomes" id="UP000032420">
    <property type="component" value="Chromosome I"/>
</dbReference>
<keyword evidence="8 11" id="KW-0648">Protein biosynthesis</keyword>